<feature type="domain" description="Saccharopine dehydrogenase-like C-terminal" evidence="3">
    <location>
        <begin position="122"/>
        <end position="369"/>
    </location>
</feature>
<evidence type="ECO:0000256" key="1">
    <source>
        <dbReference type="ARBA" id="ARBA00023002"/>
    </source>
</evidence>
<dbReference type="GO" id="GO:0016491">
    <property type="term" value="F:oxidoreductase activity"/>
    <property type="evidence" value="ECO:0007669"/>
    <property type="project" value="UniProtKB-KW"/>
</dbReference>
<dbReference type="InterPro" id="IPR036291">
    <property type="entry name" value="NAD(P)-bd_dom_sf"/>
</dbReference>
<evidence type="ECO:0000313" key="4">
    <source>
        <dbReference type="EMBL" id="UJG41472.1"/>
    </source>
</evidence>
<dbReference type="InterPro" id="IPR032095">
    <property type="entry name" value="Sacchrp_dh-like_C"/>
</dbReference>
<protein>
    <submittedName>
        <fullName evidence="4">Saccharopine dehydrogenase NADP-binding domain-containing protein</fullName>
    </submittedName>
</protein>
<dbReference type="Pfam" id="PF03435">
    <property type="entry name" value="Sacchrp_dh_NADP"/>
    <property type="match status" value="1"/>
</dbReference>
<dbReference type="Pfam" id="PF16653">
    <property type="entry name" value="Sacchrp_dh_C"/>
    <property type="match status" value="1"/>
</dbReference>
<dbReference type="SUPFAM" id="SSF51735">
    <property type="entry name" value="NAD(P)-binding Rossmann-fold domains"/>
    <property type="match status" value="1"/>
</dbReference>
<dbReference type="InterPro" id="IPR051168">
    <property type="entry name" value="AASS"/>
</dbReference>
<sequence>MKKIVVLGAGLVGNVIARDLAKDPEIEVTVADINQKALDFLKSNFNIQGIKADLSNTENLKKIIADFDLVVGAVPGFMGYQTLKTVIEEGKDIVDISFFDEDPFSLSELAKEKGVTAVIDCGVAPGLSNIILGYVNNIMEKVESFLCYVGGLPVIRTWPYEYKAPFSPIDVIEEYTRPARFVENGKVVVKPALSDPELLEFEGIGTLEAFNTDGLRTLLKTMPHIPNLKEKTLRYPGHIEKMKILRETGFFGKEDIEIKGVKIKPIDLTTKLLFKEWKLSPGEEDYTIMEIEVEGKHENKIVQHRYYLLDKYDKQEQMISMARTTGFTCSIIANLVVKGKYAPKTLVPPELIGENHEVFEILINELEKRNVCFKTTVRELKIRNN</sequence>
<dbReference type="PANTHER" id="PTHR11133">
    <property type="entry name" value="SACCHAROPINE DEHYDROGENASE"/>
    <property type="match status" value="1"/>
</dbReference>
<organism evidence="4">
    <name type="scientific">Candidatus Heimdallarchaeum aukensis</name>
    <dbReference type="NCBI Taxonomy" id="2876573"/>
    <lineage>
        <taxon>Archaea</taxon>
        <taxon>Promethearchaeati</taxon>
        <taxon>Candidatus Heimdallarchaeota</taxon>
        <taxon>Candidatus Heimdallarchaeia (ex Rinke et al. 2021) (nom. nud.)</taxon>
        <taxon>Candidatus Heimdallarchaeales</taxon>
        <taxon>Candidatus Heimdallarchaeaceae</taxon>
        <taxon>Candidatus Heimdallarchaeum</taxon>
    </lineage>
</organism>
<evidence type="ECO:0000259" key="2">
    <source>
        <dbReference type="Pfam" id="PF03435"/>
    </source>
</evidence>
<dbReference type="Gene3D" id="3.30.360.10">
    <property type="entry name" value="Dihydrodipicolinate Reductase, domain 2"/>
    <property type="match status" value="1"/>
</dbReference>
<gene>
    <name evidence="4" type="ORF">K9W45_03175</name>
</gene>
<feature type="domain" description="Saccharopine dehydrogenase NADP binding" evidence="2">
    <location>
        <begin position="4"/>
        <end position="118"/>
    </location>
</feature>
<dbReference type="EMBL" id="CP084166">
    <property type="protein sequence ID" value="UJG41472.1"/>
    <property type="molecule type" value="Genomic_DNA"/>
</dbReference>
<dbReference type="SUPFAM" id="SSF55347">
    <property type="entry name" value="Glyceraldehyde-3-phosphate dehydrogenase-like, C-terminal domain"/>
    <property type="match status" value="1"/>
</dbReference>
<dbReference type="AlphaFoldDB" id="A0A9Y1FLA0"/>
<proteinExistence type="predicted"/>
<dbReference type="InterPro" id="IPR005097">
    <property type="entry name" value="Sacchrp_dh_NADP-bd"/>
</dbReference>
<dbReference type="Proteomes" id="UP001201020">
    <property type="component" value="Chromosome"/>
</dbReference>
<accession>A0A9Y1FLA0</accession>
<evidence type="ECO:0000259" key="3">
    <source>
        <dbReference type="Pfam" id="PF16653"/>
    </source>
</evidence>
<keyword evidence="1" id="KW-0560">Oxidoreductase</keyword>
<name>A0A9Y1FLA0_9ARCH</name>
<reference evidence="4" key="1">
    <citation type="journal article" date="2022" name="Nat. Microbiol.">
        <title>Unique mobile elements and scalable gene flow at the prokaryote-eukaryote boundary revealed by circularized Asgard archaea genomes.</title>
        <authorList>
            <person name="Wu F."/>
            <person name="Speth D.R."/>
            <person name="Philosof A."/>
            <person name="Cremiere A."/>
            <person name="Narayanan A."/>
            <person name="Barco R.A."/>
            <person name="Connon S.A."/>
            <person name="Amend J.P."/>
            <person name="Antoshechkin I.A."/>
            <person name="Orphan V.J."/>
        </authorList>
    </citation>
    <scope>NUCLEOTIDE SEQUENCE</scope>
    <source>
        <strain evidence="4">PM71</strain>
    </source>
</reference>
<dbReference type="PANTHER" id="PTHR11133:SF22">
    <property type="entry name" value="ALPHA-AMINOADIPIC SEMIALDEHYDE SYNTHASE, MITOCHONDRIAL"/>
    <property type="match status" value="1"/>
</dbReference>
<dbReference type="Gene3D" id="3.40.50.720">
    <property type="entry name" value="NAD(P)-binding Rossmann-like Domain"/>
    <property type="match status" value="1"/>
</dbReference>